<dbReference type="PANTHER" id="PTHR40535:SF1">
    <property type="entry name" value="CHROMOSOME UNDETERMINED SCAFFOLD_9, WHOLE GENOME SHOTGUN SEQUENCE"/>
    <property type="match status" value="1"/>
</dbReference>
<dbReference type="AlphaFoldDB" id="A0A9W7ENF0"/>
<evidence type="ECO:0000313" key="4">
    <source>
        <dbReference type="Proteomes" id="UP001165085"/>
    </source>
</evidence>
<gene>
    <name evidence="3" type="ORF">TrST_g9993</name>
</gene>
<dbReference type="PANTHER" id="PTHR40535">
    <property type="entry name" value="CHROMOSOME UNDETERMINED SCAFFOLD_9, WHOLE GENOME SHOTGUN SEQUENCE"/>
    <property type="match status" value="1"/>
</dbReference>
<feature type="transmembrane region" description="Helical" evidence="2">
    <location>
        <begin position="29"/>
        <end position="47"/>
    </location>
</feature>
<accession>A0A9W7ENF0</accession>
<dbReference type="Proteomes" id="UP001165085">
    <property type="component" value="Unassembled WGS sequence"/>
</dbReference>
<protein>
    <submittedName>
        <fullName evidence="3">Uncharacterized protein</fullName>
    </submittedName>
</protein>
<name>A0A9W7ENF0_9STRA</name>
<keyword evidence="2" id="KW-0472">Membrane</keyword>
<keyword evidence="2" id="KW-1133">Transmembrane helix</keyword>
<dbReference type="OrthoDB" id="10261863at2759"/>
<sequence>MNLEMDSAPMVSEQDEEQKPAPWSRSKKCGIFSLLLFVTLTLVLLIGSEVEKANVRAASSTLYFYETPAVCGVDSTNKAVVTHVNASEASKMGNLVAHCGDCGFCSNYNDINIYNETKETLTKTSTNCATKAFLGGSDAVFDCFKEDVGFTDGCNDCWTENVMCDMKKCVFTCLKMILTGQRNNGGDGELNDCLLCDEKLCGPAFIECAGANRRRSGIVSDIGRDDLNEICTSVDDGWRWDLE</sequence>
<proteinExistence type="predicted"/>
<evidence type="ECO:0000313" key="3">
    <source>
        <dbReference type="EMBL" id="GMH87109.1"/>
    </source>
</evidence>
<keyword evidence="4" id="KW-1185">Reference proteome</keyword>
<reference evidence="4" key="1">
    <citation type="journal article" date="2023" name="Commun. Biol.">
        <title>Genome analysis of Parmales, the sister group of diatoms, reveals the evolutionary specialization of diatoms from phago-mixotrophs to photoautotrophs.</title>
        <authorList>
            <person name="Ban H."/>
            <person name="Sato S."/>
            <person name="Yoshikawa S."/>
            <person name="Yamada K."/>
            <person name="Nakamura Y."/>
            <person name="Ichinomiya M."/>
            <person name="Sato N."/>
            <person name="Blanc-Mathieu R."/>
            <person name="Endo H."/>
            <person name="Kuwata A."/>
            <person name="Ogata H."/>
        </authorList>
    </citation>
    <scope>NUCLEOTIDE SEQUENCE [LARGE SCALE GENOMIC DNA]</scope>
    <source>
        <strain evidence="4">NIES 3701</strain>
    </source>
</reference>
<organism evidence="3 4">
    <name type="scientific">Triparma strigata</name>
    <dbReference type="NCBI Taxonomy" id="1606541"/>
    <lineage>
        <taxon>Eukaryota</taxon>
        <taxon>Sar</taxon>
        <taxon>Stramenopiles</taxon>
        <taxon>Ochrophyta</taxon>
        <taxon>Bolidophyceae</taxon>
        <taxon>Parmales</taxon>
        <taxon>Triparmaceae</taxon>
        <taxon>Triparma</taxon>
    </lineage>
</organism>
<evidence type="ECO:0000256" key="1">
    <source>
        <dbReference type="SAM" id="MobiDB-lite"/>
    </source>
</evidence>
<dbReference type="EMBL" id="BRXY01000323">
    <property type="protein sequence ID" value="GMH87109.1"/>
    <property type="molecule type" value="Genomic_DNA"/>
</dbReference>
<keyword evidence="2" id="KW-0812">Transmembrane</keyword>
<evidence type="ECO:0000256" key="2">
    <source>
        <dbReference type="SAM" id="Phobius"/>
    </source>
</evidence>
<feature type="region of interest" description="Disordered" evidence="1">
    <location>
        <begin position="1"/>
        <end position="24"/>
    </location>
</feature>
<comment type="caution">
    <text evidence="3">The sequence shown here is derived from an EMBL/GenBank/DDBJ whole genome shotgun (WGS) entry which is preliminary data.</text>
</comment>